<dbReference type="EMBL" id="DTMF01000217">
    <property type="protein sequence ID" value="HGF34509.1"/>
    <property type="molecule type" value="Genomic_DNA"/>
</dbReference>
<dbReference type="Pfam" id="PF09851">
    <property type="entry name" value="SHOCT"/>
    <property type="match status" value="1"/>
</dbReference>
<reference evidence="3" key="1">
    <citation type="journal article" date="2020" name="mSystems">
        <title>Genome- and Community-Level Interaction Insights into Carbon Utilization and Element Cycling Functions of Hydrothermarchaeota in Hydrothermal Sediment.</title>
        <authorList>
            <person name="Zhou Z."/>
            <person name="Liu Y."/>
            <person name="Xu W."/>
            <person name="Pan J."/>
            <person name="Luo Z.H."/>
            <person name="Li M."/>
        </authorList>
    </citation>
    <scope>NUCLEOTIDE SEQUENCE [LARGE SCALE GENOMIC DNA]</scope>
    <source>
        <strain evidence="3">SpSt-897</strain>
    </source>
</reference>
<evidence type="ECO:0000313" key="3">
    <source>
        <dbReference type="EMBL" id="HGF34509.1"/>
    </source>
</evidence>
<organism evidence="3">
    <name type="scientific">Desulfobacca acetoxidans</name>
    <dbReference type="NCBI Taxonomy" id="60893"/>
    <lineage>
        <taxon>Bacteria</taxon>
        <taxon>Pseudomonadati</taxon>
        <taxon>Thermodesulfobacteriota</taxon>
        <taxon>Desulfobaccia</taxon>
        <taxon>Desulfobaccales</taxon>
        <taxon>Desulfobaccaceae</taxon>
        <taxon>Desulfobacca</taxon>
    </lineage>
</organism>
<keyword evidence="1" id="KW-0472">Membrane</keyword>
<comment type="caution">
    <text evidence="3">The sequence shown here is derived from an EMBL/GenBank/DDBJ whole genome shotgun (WGS) entry which is preliminary data.</text>
</comment>
<accession>A0A7C3Z1P8</accession>
<keyword evidence="1" id="KW-0812">Transmembrane</keyword>
<name>A0A7C3Z1P8_9BACT</name>
<dbReference type="InterPro" id="IPR018649">
    <property type="entry name" value="SHOCT"/>
</dbReference>
<proteinExistence type="predicted"/>
<keyword evidence="1" id="KW-1133">Transmembrane helix</keyword>
<dbReference type="AlphaFoldDB" id="A0A7C3Z1P8"/>
<feature type="transmembrane region" description="Helical" evidence="1">
    <location>
        <begin position="16"/>
        <end position="37"/>
    </location>
</feature>
<evidence type="ECO:0000259" key="2">
    <source>
        <dbReference type="Pfam" id="PF09851"/>
    </source>
</evidence>
<sequence>MGPMYSWWWKPGYYSWWWPSCFPFLLIFILAFIFLMFRRSDARNLGAGPGQTPPRPEVEDSALEIVKKRYARGDLTREEFETLRKDLSS</sequence>
<evidence type="ECO:0000256" key="1">
    <source>
        <dbReference type="SAM" id="Phobius"/>
    </source>
</evidence>
<protein>
    <submittedName>
        <fullName evidence="3">SHOCT domain-containing protein</fullName>
    </submittedName>
</protein>
<gene>
    <name evidence="3" type="ORF">ENW96_09020</name>
</gene>
<feature type="domain" description="SHOCT" evidence="2">
    <location>
        <begin position="62"/>
        <end position="87"/>
    </location>
</feature>